<dbReference type="EMBL" id="SPVH01000004">
    <property type="protein sequence ID" value="TFW13544.1"/>
    <property type="molecule type" value="Genomic_DNA"/>
</dbReference>
<dbReference type="RefSeq" id="WP_135194185.1">
    <property type="nucleotide sequence ID" value="NZ_SPVH01000004.1"/>
</dbReference>
<dbReference type="SUPFAM" id="SSF53756">
    <property type="entry name" value="UDP-Glycosyltransferase/glycogen phosphorylase"/>
    <property type="match status" value="1"/>
</dbReference>
<name>A0A4Y9RWT7_9CAUL</name>
<keyword evidence="2" id="KW-1185">Reference proteome</keyword>
<dbReference type="GO" id="GO:0015774">
    <property type="term" value="P:polysaccharide transport"/>
    <property type="evidence" value="ECO:0007669"/>
    <property type="project" value="InterPro"/>
</dbReference>
<dbReference type="GO" id="GO:0000271">
    <property type="term" value="P:polysaccharide biosynthetic process"/>
    <property type="evidence" value="ECO:0007669"/>
    <property type="project" value="InterPro"/>
</dbReference>
<accession>A0A4Y9RWT7</accession>
<dbReference type="Pfam" id="PF05159">
    <property type="entry name" value="Capsule_synth"/>
    <property type="match status" value="1"/>
</dbReference>
<evidence type="ECO:0000313" key="2">
    <source>
        <dbReference type="Proteomes" id="UP000298216"/>
    </source>
</evidence>
<sequence length="887" mass="98754">MKPNNPLQVLKAAPRYATIPIKRWSRKAPALVVFIGPKPLWGIAIKDRPAARLICRTPQISQFEFNMSLAPWILADRRASVVTVDAAPGYLKTFCQRHRVPLSVIAPPKKKASTPAAAKPKPVIAQPSVPNWYNRDQGVLLKQALRGGRPVFLYMPWIPEHGDAVIEALVDDGYALAPFDLIRDVADNIIRREAFRFARQHPDLYRRMVIRRLAPIAGQVSGFILTFDWAPITRIIVEACKVLGIPTILVPHESAFISQSLYYRDPLTNASMPACDVTLAWGQLQKDIFIFRGYEESRVHVVGAPKFDTYSNSTSQIDRDRFHRLFGLSPERSTILFATQSLDSQTDTQVARSSQRAAIRDLLRYAETHDGQLLVRLPPSRDDILGVPLRQAIAASDHAAVDDGEYYLMGPEETVRHVDVVTSINSTMLFEGLMAGKPAISMRYIEFDSIWDDTGVAVARDLNEASDLLDQVFGGTWARDDDLLQGAAKMFGVGQFDGKAASRIKTFLRDQGPNLRDLAGNTALDRVKRGLRIDIAAIPQNRPLQETTQKYLRELINANTLLRSPPKPTLANAAAFSGVDVFLQWGAGDTPEKIAQRAFARLLGKPTVVIEDGLIRSIDIGLSLSPGLSLLVDDRTAYYDATRPSQLETQLQAGPELSSEERNHARATIDKIVSARISKYNHAPDGTIELGRPAVLVVDQRMDDSSIALGIATADDFERMVLAALAEWPDHDVIVKQHPDTSLGGRPGYLTPSRLTNAAINSDRIRMVDQAINPHDLFDLVDDVYVVTSGMGFEALMAGKRVHCFGLPFYAGWGLTDDRKLTRRRSRSRTLEEVFHFTYVRATRYFDPETEELVSPEDFVDFMVRQRDRPNPAIQQDSPQANGDLTA</sequence>
<protein>
    <recommendedName>
        <fullName evidence="3">Capsular polysaccharide biosynthesis protein</fullName>
    </recommendedName>
</protein>
<evidence type="ECO:0000313" key="1">
    <source>
        <dbReference type="EMBL" id="TFW13544.1"/>
    </source>
</evidence>
<proteinExistence type="predicted"/>
<gene>
    <name evidence="1" type="ORF">EGY25_06320</name>
</gene>
<dbReference type="AlphaFoldDB" id="A0A4Y9RWT7"/>
<dbReference type="CDD" id="cd16440">
    <property type="entry name" value="beta_Kdo_transferase_KpsC_1"/>
    <property type="match status" value="1"/>
</dbReference>
<dbReference type="Proteomes" id="UP000298216">
    <property type="component" value="Unassembled WGS sequence"/>
</dbReference>
<reference evidence="1 2" key="1">
    <citation type="submission" date="2019-03" db="EMBL/GenBank/DDBJ databases">
        <title>Draft genome of Brevundimonas sp. a heavy metal resistant soil bacteria.</title>
        <authorList>
            <person name="Soto J."/>
        </authorList>
    </citation>
    <scope>NUCLEOTIDE SEQUENCE [LARGE SCALE GENOMIC DNA]</scope>
    <source>
        <strain evidence="1 2">B-10</strain>
    </source>
</reference>
<comment type="caution">
    <text evidence="1">The sequence shown here is derived from an EMBL/GenBank/DDBJ whole genome shotgun (WGS) entry which is preliminary data.</text>
</comment>
<dbReference type="OrthoDB" id="543755at2"/>
<evidence type="ECO:0008006" key="3">
    <source>
        <dbReference type="Google" id="ProtNLM"/>
    </source>
</evidence>
<dbReference type="InterPro" id="IPR007833">
    <property type="entry name" value="Capsule_polysaccharide_synth"/>
</dbReference>
<organism evidence="1 2">
    <name type="scientific">Brevundimonas intermedia</name>
    <dbReference type="NCBI Taxonomy" id="74315"/>
    <lineage>
        <taxon>Bacteria</taxon>
        <taxon>Pseudomonadati</taxon>
        <taxon>Pseudomonadota</taxon>
        <taxon>Alphaproteobacteria</taxon>
        <taxon>Caulobacterales</taxon>
        <taxon>Caulobacteraceae</taxon>
        <taxon>Brevundimonas</taxon>
    </lineage>
</organism>